<dbReference type="EMBL" id="JAPFFF010000017">
    <property type="protein sequence ID" value="KAK8863641.1"/>
    <property type="molecule type" value="Genomic_DNA"/>
</dbReference>
<dbReference type="PANTHER" id="PTHR24346">
    <property type="entry name" value="MAP/MICROTUBULE AFFINITY-REGULATING KINASE"/>
    <property type="match status" value="1"/>
</dbReference>
<dbReference type="PANTHER" id="PTHR24346:SF82">
    <property type="entry name" value="KP78A-RELATED"/>
    <property type="match status" value="1"/>
</dbReference>
<comment type="caution">
    <text evidence="8">The sequence shown here is derived from an EMBL/GenBank/DDBJ whole genome shotgun (WGS) entry which is preliminary data.</text>
</comment>
<evidence type="ECO:0000256" key="3">
    <source>
        <dbReference type="ARBA" id="ARBA00022741"/>
    </source>
</evidence>
<dbReference type="PROSITE" id="PS00108">
    <property type="entry name" value="PROTEIN_KINASE_ST"/>
    <property type="match status" value="1"/>
</dbReference>
<dbReference type="InterPro" id="IPR000719">
    <property type="entry name" value="Prot_kinase_dom"/>
</dbReference>
<evidence type="ECO:0000256" key="4">
    <source>
        <dbReference type="ARBA" id="ARBA00022777"/>
    </source>
</evidence>
<evidence type="ECO:0000256" key="6">
    <source>
        <dbReference type="SAM" id="MobiDB-lite"/>
    </source>
</evidence>
<feature type="region of interest" description="Disordered" evidence="6">
    <location>
        <begin position="539"/>
        <end position="644"/>
    </location>
</feature>
<dbReference type="Pfam" id="PF00069">
    <property type="entry name" value="Pkinase"/>
    <property type="match status" value="1"/>
</dbReference>
<sequence length="661" mass="76560">MIRPRRSASTKIEIPYIPHSIGPYLLDKEIGSGSFSIVYRAFLKKANKKRKDKNELPEKEELNELDSDKYHKRSRMQLFCQTNDQLITRKNKKTEKAEKTTSFIRSKSFSTIRENQIPKYYNDNLYNFTFNKVKDNNISDDSDDSKNDDFEEDFFENSNVLPKDGYNNRDKNHLYYAIKIYPKSNLESQDDEELFQREINAMAFFHHKNIISLKDILSDDYNFYLVMDYCQGLDLKQYIAKNAPDGIEEKTSSIIFRQIVSAVSYCHTLGVAHRDLKPENILITTFPNIKISDFGLCGYINENQLMRTFCGSPCYSAPECLNRIEYDGMHADTWSLGVILYTMVTGTQPWPINNSSVMIKNIIKGKYTVPKNISQSCKSLIHGMLNINPKERLTINQILDHPWINQCENLDKDEDENENDNFTIKVKSDSEDSENSESSDNFMHKIKKITITTSKSMTLAEFSEASLKMNKNSDHGIYYPFTFVTEKNINSSTQDDENSDDDDMMIDSNENIYLPDEKSTNSQSIQNGNSNILQFKISSKKKDPSFSESSNSTAHQKHTKLPFPTIKKQRKKPRRSDISSNKSFFSSQNDTFTKTDEDNSVLKEEKDEISEKHHKPQSSNLMNKKNNYGLARSNSRRPQSQKVLKFPKRSNSHFNLFNPMK</sequence>
<reference evidence="8 9" key="1">
    <citation type="submission" date="2024-04" db="EMBL/GenBank/DDBJ databases">
        <title>Tritrichomonas musculus Genome.</title>
        <authorList>
            <person name="Alves-Ferreira E."/>
            <person name="Grigg M."/>
            <person name="Lorenzi H."/>
            <person name="Galac M."/>
        </authorList>
    </citation>
    <scope>NUCLEOTIDE SEQUENCE [LARGE SCALE GENOMIC DNA]</scope>
    <source>
        <strain evidence="8 9">EAF2021</strain>
    </source>
</reference>
<gene>
    <name evidence="8" type="ORF">M9Y10_011329</name>
</gene>
<keyword evidence="3" id="KW-0547">Nucleotide-binding</keyword>
<keyword evidence="1" id="KW-0723">Serine/threonine-protein kinase</keyword>
<evidence type="ECO:0000256" key="5">
    <source>
        <dbReference type="ARBA" id="ARBA00022840"/>
    </source>
</evidence>
<accession>A0ABR2IJB3</accession>
<feature type="domain" description="Protein kinase" evidence="7">
    <location>
        <begin position="24"/>
        <end position="404"/>
    </location>
</feature>
<evidence type="ECO:0000256" key="1">
    <source>
        <dbReference type="ARBA" id="ARBA00022527"/>
    </source>
</evidence>
<dbReference type="Proteomes" id="UP001470230">
    <property type="component" value="Unassembled WGS sequence"/>
</dbReference>
<keyword evidence="4" id="KW-0418">Kinase</keyword>
<dbReference type="PROSITE" id="PS50011">
    <property type="entry name" value="PROTEIN_KINASE_DOM"/>
    <property type="match status" value="1"/>
</dbReference>
<keyword evidence="9" id="KW-1185">Reference proteome</keyword>
<dbReference type="InterPro" id="IPR008271">
    <property type="entry name" value="Ser/Thr_kinase_AS"/>
</dbReference>
<feature type="compositionally biased region" description="Basic and acidic residues" evidence="6">
    <location>
        <begin position="593"/>
        <end position="611"/>
    </location>
</feature>
<proteinExistence type="predicted"/>
<feature type="compositionally biased region" description="Low complexity" evidence="6">
    <location>
        <begin position="578"/>
        <end position="590"/>
    </location>
</feature>
<evidence type="ECO:0000313" key="8">
    <source>
        <dbReference type="EMBL" id="KAK8863641.1"/>
    </source>
</evidence>
<dbReference type="SUPFAM" id="SSF56112">
    <property type="entry name" value="Protein kinase-like (PK-like)"/>
    <property type="match status" value="1"/>
</dbReference>
<name>A0ABR2IJB3_9EUKA</name>
<protein>
    <recommendedName>
        <fullName evidence="7">Protein kinase domain-containing protein</fullName>
    </recommendedName>
</protein>
<keyword evidence="5" id="KW-0067">ATP-binding</keyword>
<feature type="compositionally biased region" description="Polar residues" evidence="6">
    <location>
        <begin position="617"/>
        <end position="642"/>
    </location>
</feature>
<organism evidence="8 9">
    <name type="scientific">Tritrichomonas musculus</name>
    <dbReference type="NCBI Taxonomy" id="1915356"/>
    <lineage>
        <taxon>Eukaryota</taxon>
        <taxon>Metamonada</taxon>
        <taxon>Parabasalia</taxon>
        <taxon>Tritrichomonadida</taxon>
        <taxon>Tritrichomonadidae</taxon>
        <taxon>Tritrichomonas</taxon>
    </lineage>
</organism>
<dbReference type="CDD" id="cd14003">
    <property type="entry name" value="STKc_AMPK-like"/>
    <property type="match status" value="1"/>
</dbReference>
<evidence type="ECO:0000256" key="2">
    <source>
        <dbReference type="ARBA" id="ARBA00022679"/>
    </source>
</evidence>
<dbReference type="InterPro" id="IPR011009">
    <property type="entry name" value="Kinase-like_dom_sf"/>
</dbReference>
<evidence type="ECO:0000313" key="9">
    <source>
        <dbReference type="Proteomes" id="UP001470230"/>
    </source>
</evidence>
<keyword evidence="2" id="KW-0808">Transferase</keyword>
<dbReference type="SMART" id="SM00220">
    <property type="entry name" value="S_TKc"/>
    <property type="match status" value="1"/>
</dbReference>
<evidence type="ECO:0000259" key="7">
    <source>
        <dbReference type="PROSITE" id="PS50011"/>
    </source>
</evidence>
<dbReference type="Gene3D" id="1.10.510.10">
    <property type="entry name" value="Transferase(Phosphotransferase) domain 1"/>
    <property type="match status" value="1"/>
</dbReference>